<dbReference type="SUPFAM" id="SSF52075">
    <property type="entry name" value="Outer arm dynein light chain 1"/>
    <property type="match status" value="1"/>
</dbReference>
<dbReference type="PROSITE" id="PS51450">
    <property type="entry name" value="LRR"/>
    <property type="match status" value="1"/>
</dbReference>
<feature type="region of interest" description="Disordered" evidence="5">
    <location>
        <begin position="922"/>
        <end position="961"/>
    </location>
</feature>
<dbReference type="SMR" id="A2EG16"/>
<reference evidence="6" key="2">
    <citation type="journal article" date="2007" name="Science">
        <title>Draft genome sequence of the sexually transmitted pathogen Trichomonas vaginalis.</title>
        <authorList>
            <person name="Carlton J.M."/>
            <person name="Hirt R.P."/>
            <person name="Silva J.C."/>
            <person name="Delcher A.L."/>
            <person name="Schatz M."/>
            <person name="Zhao Q."/>
            <person name="Wortman J.R."/>
            <person name="Bidwell S.L."/>
            <person name="Alsmark U.C.M."/>
            <person name="Besteiro S."/>
            <person name="Sicheritz-Ponten T."/>
            <person name="Noel C.J."/>
            <person name="Dacks J.B."/>
            <person name="Foster P.G."/>
            <person name="Simillion C."/>
            <person name="Van de Peer Y."/>
            <person name="Miranda-Saavedra D."/>
            <person name="Barton G.J."/>
            <person name="Westrop G.D."/>
            <person name="Mueller S."/>
            <person name="Dessi D."/>
            <person name="Fiori P.L."/>
            <person name="Ren Q."/>
            <person name="Paulsen I."/>
            <person name="Zhang H."/>
            <person name="Bastida-Corcuera F.D."/>
            <person name="Simoes-Barbosa A."/>
            <person name="Brown M.T."/>
            <person name="Hayes R.D."/>
            <person name="Mukherjee M."/>
            <person name="Okumura C.Y."/>
            <person name="Schneider R."/>
            <person name="Smith A.J."/>
            <person name="Vanacova S."/>
            <person name="Villalvazo M."/>
            <person name="Haas B.J."/>
            <person name="Pertea M."/>
            <person name="Feldblyum T.V."/>
            <person name="Utterback T.R."/>
            <person name="Shu C.L."/>
            <person name="Osoegawa K."/>
            <person name="de Jong P.J."/>
            <person name="Hrdy I."/>
            <person name="Horvathova L."/>
            <person name="Zubacova Z."/>
            <person name="Dolezal P."/>
            <person name="Malik S.B."/>
            <person name="Logsdon J.M. Jr."/>
            <person name="Henze K."/>
            <person name="Gupta A."/>
            <person name="Wang C.C."/>
            <person name="Dunne R.L."/>
            <person name="Upcroft J.A."/>
            <person name="Upcroft P."/>
            <person name="White O."/>
            <person name="Salzberg S.L."/>
            <person name="Tang P."/>
            <person name="Chiu C.-H."/>
            <person name="Lee Y.-S."/>
            <person name="Embley T.M."/>
            <person name="Coombs G.H."/>
            <person name="Mottram J.C."/>
            <person name="Tachezy J."/>
            <person name="Fraser-Liggett C.M."/>
            <person name="Johnson P.J."/>
        </authorList>
    </citation>
    <scope>NUCLEOTIDE SEQUENCE [LARGE SCALE GENOMIC DNA]</scope>
    <source>
        <strain evidence="6">G3</strain>
    </source>
</reference>
<evidence type="ECO:0000256" key="4">
    <source>
        <dbReference type="SAM" id="Coils"/>
    </source>
</evidence>
<keyword evidence="4" id="KW-0175">Coiled coil</keyword>
<dbReference type="InParanoid" id="A2EG16"/>
<reference evidence="6" key="1">
    <citation type="submission" date="2006-10" db="EMBL/GenBank/DDBJ databases">
        <authorList>
            <person name="Amadeo P."/>
            <person name="Zhao Q."/>
            <person name="Wortman J."/>
            <person name="Fraser-Liggett C."/>
            <person name="Carlton J."/>
        </authorList>
    </citation>
    <scope>NUCLEOTIDE SEQUENCE</scope>
    <source>
        <strain evidence="6">G3</strain>
    </source>
</reference>
<dbReference type="Pfam" id="PF00612">
    <property type="entry name" value="IQ"/>
    <property type="match status" value="1"/>
</dbReference>
<evidence type="ECO:0000256" key="2">
    <source>
        <dbReference type="ARBA" id="ARBA00022729"/>
    </source>
</evidence>
<protein>
    <submittedName>
        <fullName evidence="6">IQ calmodulin-binding motif family protein</fullName>
    </submittedName>
</protein>
<dbReference type="PROSITE" id="PS50096">
    <property type="entry name" value="IQ"/>
    <property type="match status" value="1"/>
</dbReference>
<gene>
    <name evidence="6" type="ORF">TVAG_269030</name>
</gene>
<dbReference type="Gene3D" id="1.20.5.190">
    <property type="match status" value="1"/>
</dbReference>
<feature type="compositionally biased region" description="Low complexity" evidence="5">
    <location>
        <begin position="926"/>
        <end position="948"/>
    </location>
</feature>
<organism evidence="6 7">
    <name type="scientific">Trichomonas vaginalis (strain ATCC PRA-98 / G3)</name>
    <dbReference type="NCBI Taxonomy" id="412133"/>
    <lineage>
        <taxon>Eukaryota</taxon>
        <taxon>Metamonada</taxon>
        <taxon>Parabasalia</taxon>
        <taxon>Trichomonadida</taxon>
        <taxon>Trichomonadidae</taxon>
        <taxon>Trichomonas</taxon>
    </lineage>
</organism>
<dbReference type="InterPro" id="IPR000048">
    <property type="entry name" value="IQ_motif_EF-hand-BS"/>
</dbReference>
<accession>A2EG16</accession>
<name>A2EG16_TRIV3</name>
<dbReference type="AlphaFoldDB" id="A2EG16"/>
<dbReference type="VEuPathDB" id="TrichDB:TVAG_269030"/>
<dbReference type="KEGG" id="tva:4766269"/>
<dbReference type="PANTHER" id="PTHR24364:SF18">
    <property type="entry name" value="LP06937P"/>
    <property type="match status" value="1"/>
</dbReference>
<dbReference type="EMBL" id="DS113379">
    <property type="protein sequence ID" value="EAY08377.1"/>
    <property type="molecule type" value="Genomic_DNA"/>
</dbReference>
<dbReference type="PANTHER" id="PTHR24364">
    <property type="entry name" value="LP06937P"/>
    <property type="match status" value="1"/>
</dbReference>
<keyword evidence="3" id="KW-0677">Repeat</keyword>
<evidence type="ECO:0000313" key="6">
    <source>
        <dbReference type="EMBL" id="EAY08377.1"/>
    </source>
</evidence>
<keyword evidence="1" id="KW-0433">Leucine-rich repeat</keyword>
<evidence type="ECO:0000256" key="5">
    <source>
        <dbReference type="SAM" id="MobiDB-lite"/>
    </source>
</evidence>
<evidence type="ECO:0000256" key="3">
    <source>
        <dbReference type="ARBA" id="ARBA00022737"/>
    </source>
</evidence>
<dbReference type="STRING" id="5722.A2EG16"/>
<dbReference type="OrthoDB" id="6108017at2759"/>
<keyword evidence="7" id="KW-1185">Reference proteome</keyword>
<dbReference type="InterPro" id="IPR052286">
    <property type="entry name" value="Wnt_signaling_inhibitor"/>
</dbReference>
<keyword evidence="2" id="KW-0732">Signal</keyword>
<sequence length="1235" mass="142493">MGEGDLVPILVYECNDIPVDSIPLENIKYLGVSVMNLTNLSLVTKLKSLTIVMFRLCALSQFPEELFELPQLRSIDLSGNAISQLPQSPKWSEMKELTSFNISENNINELSEFRNIMGIPNLKQLNFTGNVCQGANDALNRIVKIFPKIIVVNETIVLSQHRGYLEEFAIFDNTSTLPLSKTDDFFFNYVKYMHATGMERYLRRFNAENFCLNKVLRKYSFAEKIQSNFRGYVQRKEYKKMRESAVVIQYHVHKWYKRRLASANVIKRCFLHYMTRQKIKLIKAARIVQSRWRSKQVADLAVMELFSSNDRIEFYVTPDNAKFLENFCREKQFAIPQFIYTNEYRVLRVNEPTKLILPGSPLVYYSLDNSLVIRHVNQKRSINPKKTCWCNHEHDFEKGKKMVNQRGFNYQSKCPFGVLPAKLYRRKIRSVDVTDHHPCLVMCFFERLNDFMQIFHSLRLSDIKGVQLIPIRNVPAISATVTIQSAMRCFYERSKHFRELKQTAIEHRALATIRCLVSIMRMKRILEGIARAQYFREKITKLSYFYVRDTFMRKLFFMKPIIPVHFGYNNDRELVLKEGNSPLVSGFLPVDTSDFKESDLSSVLKLGASVSMARATYFADPWLVTDTFLKRYGFHRISFATAEEAAHRAILLSFVVPYNNWCFFEKDIIDFLAATMIKNAWIGHTSRSILAHAAAQVGKKLDTSIFIYRPVDYRLKMQLMKDDQQNRKKKVVGTENVEDQIDLLRGVYQPWKEIFTQYKKEYGDQPIELTPLPKRPKKELTTSMRQIGQINELLPPEPEPEQPQELTQTKVSIQNTTPRSNLMTPKLSKTNSRSVISPLFETRPRTSSIKTSNIKKIVGFDSSQSMTTNVFGGSLVDSLICSRSTTTKISQMTNSLELRKSSISNQTSQIIARPLLKLPLNQIPQSNTNTSSINSSSSKIKSTSTSSSLGPLKTIQSAQRSDYSQKEKVAEVFGRLSQLLKVTDAVHQANVLDTTLEEKRQFTVHARQKIEEGSAATHKMLEQNSSDSHSRAKIEREEMLAEVEKVKKKAMEQKINAARNVRKEHSMRRENVMIGTIFAQNFVSTTHQLASRVEGRILKQNKRKERELVQTQMAEVREKEKQSRLEHKELVKEMAKSKLEMTKYDNELFEEEKKLRMKGTEEKKERLATLKSTMKQNTLTRSLDQKKPYIPPDKIETAVFDDKELMASEAPKIIGGNIGTEESHLLAELVSSAMK</sequence>
<dbReference type="GO" id="GO:0016020">
    <property type="term" value="C:membrane"/>
    <property type="evidence" value="ECO:0000318"/>
    <property type="project" value="GO_Central"/>
</dbReference>
<dbReference type="RefSeq" id="XP_001320600.1">
    <property type="nucleotide sequence ID" value="XM_001320565.1"/>
</dbReference>
<dbReference type="InterPro" id="IPR032675">
    <property type="entry name" value="LRR_dom_sf"/>
</dbReference>
<evidence type="ECO:0000313" key="7">
    <source>
        <dbReference type="Proteomes" id="UP000001542"/>
    </source>
</evidence>
<dbReference type="VEuPathDB" id="TrichDB:TVAGG3_0842230"/>
<feature type="region of interest" description="Disordered" evidence="5">
    <location>
        <begin position="1013"/>
        <end position="1033"/>
    </location>
</feature>
<feature type="coiled-coil region" evidence="4">
    <location>
        <begin position="1099"/>
        <end position="1147"/>
    </location>
</feature>
<proteinExistence type="predicted"/>
<dbReference type="InterPro" id="IPR001611">
    <property type="entry name" value="Leu-rich_rpt"/>
</dbReference>
<dbReference type="Gene3D" id="3.80.10.10">
    <property type="entry name" value="Ribonuclease Inhibitor"/>
    <property type="match status" value="1"/>
</dbReference>
<dbReference type="Proteomes" id="UP000001542">
    <property type="component" value="Unassembled WGS sequence"/>
</dbReference>
<evidence type="ECO:0000256" key="1">
    <source>
        <dbReference type="ARBA" id="ARBA00022614"/>
    </source>
</evidence>